<protein>
    <submittedName>
        <fullName evidence="3">Class B sortase</fullName>
        <ecNumber evidence="3">3.4.22.71</ecNumber>
    </submittedName>
</protein>
<comment type="caution">
    <text evidence="3">The sequence shown here is derived from an EMBL/GenBank/DDBJ whole genome shotgun (WGS) entry which is preliminary data.</text>
</comment>
<keyword evidence="2" id="KW-0812">Transmembrane</keyword>
<dbReference type="NCBIfam" id="TIGR03064">
    <property type="entry name" value="sortase_srtB"/>
    <property type="match status" value="1"/>
</dbReference>
<name>A0ABT4BSM2_9FIRM</name>
<organism evidence="3 4">
    <name type="scientific">Caproiciproducens galactitolivorans</name>
    <dbReference type="NCBI Taxonomy" id="642589"/>
    <lineage>
        <taxon>Bacteria</taxon>
        <taxon>Bacillati</taxon>
        <taxon>Bacillota</taxon>
        <taxon>Clostridia</taxon>
        <taxon>Eubacteriales</taxon>
        <taxon>Acutalibacteraceae</taxon>
        <taxon>Caproiciproducens</taxon>
    </lineage>
</organism>
<evidence type="ECO:0000313" key="4">
    <source>
        <dbReference type="Proteomes" id="UP001082703"/>
    </source>
</evidence>
<dbReference type="InterPro" id="IPR009835">
    <property type="entry name" value="SrtB"/>
</dbReference>
<evidence type="ECO:0000313" key="3">
    <source>
        <dbReference type="EMBL" id="MCY1713320.1"/>
    </source>
</evidence>
<feature type="transmembrane region" description="Helical" evidence="2">
    <location>
        <begin position="20"/>
        <end position="42"/>
    </location>
</feature>
<keyword evidence="2" id="KW-0472">Membrane</keyword>
<dbReference type="EC" id="3.4.22.71" evidence="3"/>
<dbReference type="InterPro" id="IPR005754">
    <property type="entry name" value="Sortase"/>
</dbReference>
<dbReference type="Gene3D" id="2.40.260.10">
    <property type="entry name" value="Sortase"/>
    <property type="match status" value="1"/>
</dbReference>
<dbReference type="InterPro" id="IPR023365">
    <property type="entry name" value="Sortase_dom-sf"/>
</dbReference>
<dbReference type="Pfam" id="PF04203">
    <property type="entry name" value="Sortase"/>
    <property type="match status" value="1"/>
</dbReference>
<gene>
    <name evidence="3" type="primary">srtB</name>
    <name evidence="3" type="ORF">OUY18_03490</name>
</gene>
<proteinExistence type="predicted"/>
<dbReference type="CDD" id="cd05826">
    <property type="entry name" value="Sortase_B"/>
    <property type="match status" value="1"/>
</dbReference>
<evidence type="ECO:0000256" key="1">
    <source>
        <dbReference type="ARBA" id="ARBA00022801"/>
    </source>
</evidence>
<keyword evidence="2" id="KW-1133">Transmembrane helix</keyword>
<accession>A0ABT4BSM2</accession>
<dbReference type="GO" id="GO:0016787">
    <property type="term" value="F:hydrolase activity"/>
    <property type="evidence" value="ECO:0007669"/>
    <property type="project" value="UniProtKB-KW"/>
</dbReference>
<keyword evidence="1 3" id="KW-0378">Hydrolase</keyword>
<dbReference type="EMBL" id="JAPOHA010000003">
    <property type="protein sequence ID" value="MCY1713320.1"/>
    <property type="molecule type" value="Genomic_DNA"/>
</dbReference>
<dbReference type="SUPFAM" id="SSF63817">
    <property type="entry name" value="Sortase"/>
    <property type="match status" value="1"/>
</dbReference>
<dbReference type="Proteomes" id="UP001082703">
    <property type="component" value="Unassembled WGS sequence"/>
</dbReference>
<keyword evidence="4" id="KW-1185">Reference proteome</keyword>
<reference evidence="3 4" key="1">
    <citation type="submission" date="2022-11" db="EMBL/GenBank/DDBJ databases">
        <authorList>
            <person name="Caiyu Z."/>
        </authorList>
    </citation>
    <scope>NUCLEOTIDE SEQUENCE [LARGE SCALE GENOMIC DNA]</scope>
    <source>
        <strain evidence="3 4">YR-4</strain>
    </source>
</reference>
<evidence type="ECO:0000256" key="2">
    <source>
        <dbReference type="SAM" id="Phobius"/>
    </source>
</evidence>
<dbReference type="RefSeq" id="WP_268057328.1">
    <property type="nucleotide sequence ID" value="NZ_JAPOHA010000003.1"/>
</dbReference>
<sequence length="328" mass="37646">MNPQNEDDRESRKSNGKKLLLSKIVCILAGCVFVICALFLTWKLFIQPAIADGEQQDIKKIYYMPDPPSSSGSPAKNREQVHKLTFEELRKVNPAIVGWIKVPNTIIDLPVLQADKKDPEYYLMHDYRNQSSSYGSIFADARCSVEKGKSRSVLLYGHSLHSGRMFTQLDKYKSLDFYRSAPVITFDTAEAKSQWKVVGVFLTNTLPEQGVPFNYLKTEFKSNSDFLNFVYQMRIRSIYNTDVSVKQNDSILLLSTCSYEFNDFREVVVARKVRDGESETVDVSKASYNNKVVYPDCWYKKNGGKKPVWPDTYEQAVRKKLITWGNEI</sequence>